<reference evidence="1 2" key="1">
    <citation type="submission" date="2024-01" db="EMBL/GenBank/DDBJ databases">
        <title>A telomere-to-telomere, gap-free genome of sweet tea (Lithocarpus litseifolius).</title>
        <authorList>
            <person name="Zhou J."/>
        </authorList>
    </citation>
    <scope>NUCLEOTIDE SEQUENCE [LARGE SCALE GENOMIC DNA]</scope>
    <source>
        <strain evidence="1">Zhou-2022a</strain>
        <tissue evidence="1">Leaf</tissue>
    </source>
</reference>
<evidence type="ECO:0000313" key="2">
    <source>
        <dbReference type="Proteomes" id="UP001459277"/>
    </source>
</evidence>
<name>A0AAW2DN94_9ROSI</name>
<comment type="caution">
    <text evidence="1">The sequence shown here is derived from an EMBL/GenBank/DDBJ whole genome shotgun (WGS) entry which is preliminary data.</text>
</comment>
<dbReference type="AlphaFoldDB" id="A0AAW2DN94"/>
<dbReference type="PANTHER" id="PTHR33710">
    <property type="entry name" value="BNAC02G09200D PROTEIN"/>
    <property type="match status" value="1"/>
</dbReference>
<dbReference type="Proteomes" id="UP001459277">
    <property type="component" value="Unassembled WGS sequence"/>
</dbReference>
<sequence>MPWVVAGDFNEPLLNEDKFRGRAVSVNRSLLFKECLDNCGMIDIGFSGPRFTWTNKREVQALIQERIDRFFVNANWCTLYPEARVVHLTRCHSDHCPVMLDMLNRFHTGRKRPFKFQTCWLTDPTFPRIVSHAWRQPNILMEAIENFTKEALI</sequence>
<dbReference type="SUPFAM" id="SSF56219">
    <property type="entry name" value="DNase I-like"/>
    <property type="match status" value="1"/>
</dbReference>
<evidence type="ECO:0000313" key="1">
    <source>
        <dbReference type="EMBL" id="KAL0010146.1"/>
    </source>
</evidence>
<gene>
    <name evidence="1" type="ORF">SO802_005254</name>
</gene>
<accession>A0AAW2DN94</accession>
<protein>
    <recommendedName>
        <fullName evidence="3">Endonuclease/exonuclease/phosphatase domain-containing protein</fullName>
    </recommendedName>
</protein>
<keyword evidence="2" id="KW-1185">Reference proteome</keyword>
<dbReference type="EMBL" id="JAZDWU010000002">
    <property type="protein sequence ID" value="KAL0010146.1"/>
    <property type="molecule type" value="Genomic_DNA"/>
</dbReference>
<dbReference type="PANTHER" id="PTHR33710:SF77">
    <property type="entry name" value="DNASE I-LIKE SUPERFAMILY PROTEIN"/>
    <property type="match status" value="1"/>
</dbReference>
<dbReference type="InterPro" id="IPR036691">
    <property type="entry name" value="Endo/exonu/phosph_ase_sf"/>
</dbReference>
<dbReference type="Gene3D" id="3.60.10.10">
    <property type="entry name" value="Endonuclease/exonuclease/phosphatase"/>
    <property type="match status" value="1"/>
</dbReference>
<proteinExistence type="predicted"/>
<organism evidence="1 2">
    <name type="scientific">Lithocarpus litseifolius</name>
    <dbReference type="NCBI Taxonomy" id="425828"/>
    <lineage>
        <taxon>Eukaryota</taxon>
        <taxon>Viridiplantae</taxon>
        <taxon>Streptophyta</taxon>
        <taxon>Embryophyta</taxon>
        <taxon>Tracheophyta</taxon>
        <taxon>Spermatophyta</taxon>
        <taxon>Magnoliopsida</taxon>
        <taxon>eudicotyledons</taxon>
        <taxon>Gunneridae</taxon>
        <taxon>Pentapetalae</taxon>
        <taxon>rosids</taxon>
        <taxon>fabids</taxon>
        <taxon>Fagales</taxon>
        <taxon>Fagaceae</taxon>
        <taxon>Lithocarpus</taxon>
    </lineage>
</organism>
<evidence type="ECO:0008006" key="3">
    <source>
        <dbReference type="Google" id="ProtNLM"/>
    </source>
</evidence>